<organism evidence="1 2">
    <name type="scientific">Puccinia sorghi</name>
    <dbReference type="NCBI Taxonomy" id="27349"/>
    <lineage>
        <taxon>Eukaryota</taxon>
        <taxon>Fungi</taxon>
        <taxon>Dikarya</taxon>
        <taxon>Basidiomycota</taxon>
        <taxon>Pucciniomycotina</taxon>
        <taxon>Pucciniomycetes</taxon>
        <taxon>Pucciniales</taxon>
        <taxon>Pucciniaceae</taxon>
        <taxon>Puccinia</taxon>
    </lineage>
</organism>
<keyword evidence="2" id="KW-1185">Reference proteome</keyword>
<comment type="caution">
    <text evidence="1">The sequence shown here is derived from an EMBL/GenBank/DDBJ whole genome shotgun (WGS) entry which is preliminary data.</text>
</comment>
<evidence type="ECO:0000313" key="2">
    <source>
        <dbReference type="Proteomes" id="UP000037035"/>
    </source>
</evidence>
<dbReference type="AlphaFoldDB" id="A0A0L6VJG1"/>
<protein>
    <submittedName>
        <fullName evidence="1">Uncharacterized protein</fullName>
    </submittedName>
</protein>
<name>A0A0L6VJG1_9BASI</name>
<proteinExistence type="predicted"/>
<sequence>MQYYEHNLMPIQSERYQKWTKDITQWLYEFWYHLDELRNLCLCISNKYLARLQNKVSKTELKFLSTSSYNVKNKWGMNRSWYKKRRMNRCKRKKFYRQKDERSEKMTTTESGIDDEMMNGIAELSRESEFRLSQECYSVDFQQFAAHQMTCIHHNFSPGGNMHEQSVAQRCEIGQLNKNNSRNLDLKLQPQQTLAINPLINRDMSQMELLGPFPFSFCPQVPLLKKFNYWQFLLISGLLFYFQISSLEWLSGPNPKRFIYRISSNHFYHILAILYSNFLLDFESLSTITEDGDEKDQNPRSYQQVIQESDVKPRACKCHGNSPGDCHGIGQS</sequence>
<dbReference type="Proteomes" id="UP000037035">
    <property type="component" value="Unassembled WGS sequence"/>
</dbReference>
<accession>A0A0L6VJG1</accession>
<gene>
    <name evidence="1" type="ORF">VP01_1512g3</name>
</gene>
<dbReference type="VEuPathDB" id="FungiDB:VP01_1512g3"/>
<reference evidence="1 2" key="1">
    <citation type="submission" date="2015-08" db="EMBL/GenBank/DDBJ databases">
        <title>Next Generation Sequencing and Analysis of the Genome of Puccinia sorghi L Schw, the Causal Agent of Maize Common Rust.</title>
        <authorList>
            <person name="Rochi L."/>
            <person name="Burguener G."/>
            <person name="Darino M."/>
            <person name="Turjanski A."/>
            <person name="Kreff E."/>
            <person name="Dieguez M.J."/>
            <person name="Sacco F."/>
        </authorList>
    </citation>
    <scope>NUCLEOTIDE SEQUENCE [LARGE SCALE GENOMIC DNA]</scope>
    <source>
        <strain evidence="1 2">RO10H11247</strain>
    </source>
</reference>
<dbReference type="EMBL" id="LAVV01005698">
    <property type="protein sequence ID" value="KNZ60712.1"/>
    <property type="molecule type" value="Genomic_DNA"/>
</dbReference>
<evidence type="ECO:0000313" key="1">
    <source>
        <dbReference type="EMBL" id="KNZ60712.1"/>
    </source>
</evidence>